<comment type="similarity">
    <text evidence="2 8">Belongs to the cytochrome P450 family.</text>
</comment>
<dbReference type="GO" id="GO:0016712">
    <property type="term" value="F:oxidoreductase activity, acting on paired donors, with incorporation or reduction of molecular oxygen, reduced flavin or flavoprotein as one donor, and incorporation of one atom of oxygen"/>
    <property type="evidence" value="ECO:0007669"/>
    <property type="project" value="TreeGrafter"/>
</dbReference>
<dbReference type="GO" id="GO:0020037">
    <property type="term" value="F:heme binding"/>
    <property type="evidence" value="ECO:0007669"/>
    <property type="project" value="InterPro"/>
</dbReference>
<comment type="cofactor">
    <cofactor evidence="1 7">
        <name>heme</name>
        <dbReference type="ChEBI" id="CHEBI:30413"/>
    </cofactor>
</comment>
<keyword evidence="9" id="KW-0472">Membrane</keyword>
<dbReference type="PROSITE" id="PS00086">
    <property type="entry name" value="CYTOCHROME_P450"/>
    <property type="match status" value="1"/>
</dbReference>
<proteinExistence type="evidence at transcript level"/>
<dbReference type="InterPro" id="IPR001128">
    <property type="entry name" value="Cyt_P450"/>
</dbReference>
<evidence type="ECO:0000256" key="2">
    <source>
        <dbReference type="ARBA" id="ARBA00010617"/>
    </source>
</evidence>
<dbReference type="PANTHER" id="PTHR24300">
    <property type="entry name" value="CYTOCHROME P450 508A4-RELATED"/>
    <property type="match status" value="1"/>
</dbReference>
<evidence type="ECO:0000256" key="5">
    <source>
        <dbReference type="ARBA" id="ARBA00023004"/>
    </source>
</evidence>
<accession>A0A2P2I1V8</accession>
<dbReference type="GO" id="GO:0006082">
    <property type="term" value="P:organic acid metabolic process"/>
    <property type="evidence" value="ECO:0007669"/>
    <property type="project" value="TreeGrafter"/>
</dbReference>
<evidence type="ECO:0000256" key="9">
    <source>
        <dbReference type="SAM" id="Phobius"/>
    </source>
</evidence>
<keyword evidence="7 8" id="KW-0349">Heme</keyword>
<dbReference type="EMBL" id="IACF01002321">
    <property type="protein sequence ID" value="LAB67979.1"/>
    <property type="molecule type" value="mRNA"/>
</dbReference>
<dbReference type="GO" id="GO:0005737">
    <property type="term" value="C:cytoplasm"/>
    <property type="evidence" value="ECO:0007669"/>
    <property type="project" value="TreeGrafter"/>
</dbReference>
<feature type="transmembrane region" description="Helical" evidence="9">
    <location>
        <begin position="12"/>
        <end position="29"/>
    </location>
</feature>
<dbReference type="PRINTS" id="PR00385">
    <property type="entry name" value="P450"/>
</dbReference>
<dbReference type="AlphaFoldDB" id="A0A2P2I1V8"/>
<keyword evidence="9" id="KW-0812">Transmembrane</keyword>
<dbReference type="SUPFAM" id="SSF48264">
    <property type="entry name" value="Cytochrome P450"/>
    <property type="match status" value="1"/>
</dbReference>
<dbReference type="Gene3D" id="1.10.630.10">
    <property type="entry name" value="Cytochrome P450"/>
    <property type="match status" value="1"/>
</dbReference>
<keyword evidence="9" id="KW-1133">Transmembrane helix</keyword>
<keyword evidence="4 8" id="KW-0560">Oxidoreductase</keyword>
<dbReference type="InterPro" id="IPR050182">
    <property type="entry name" value="Cytochrome_P450_fam2"/>
</dbReference>
<evidence type="ECO:0000256" key="6">
    <source>
        <dbReference type="ARBA" id="ARBA00023033"/>
    </source>
</evidence>
<feature type="binding site" description="axial binding residue" evidence="7">
    <location>
        <position position="442"/>
    </location>
    <ligand>
        <name>heme</name>
        <dbReference type="ChEBI" id="CHEBI:30413"/>
    </ligand>
    <ligandPart>
        <name>Fe</name>
        <dbReference type="ChEBI" id="CHEBI:18248"/>
    </ligandPart>
</feature>
<dbReference type="InterPro" id="IPR002401">
    <property type="entry name" value="Cyt_P450_E_grp-I"/>
</dbReference>
<organism evidence="10">
    <name type="scientific">Hirondellea gigas</name>
    <dbReference type="NCBI Taxonomy" id="1518452"/>
    <lineage>
        <taxon>Eukaryota</taxon>
        <taxon>Metazoa</taxon>
        <taxon>Ecdysozoa</taxon>
        <taxon>Arthropoda</taxon>
        <taxon>Crustacea</taxon>
        <taxon>Multicrustacea</taxon>
        <taxon>Malacostraca</taxon>
        <taxon>Eumalacostraca</taxon>
        <taxon>Peracarida</taxon>
        <taxon>Amphipoda</taxon>
        <taxon>Amphilochidea</taxon>
        <taxon>Lysianassida</taxon>
        <taxon>Lysianassidira</taxon>
        <taxon>Lysianassoidea</taxon>
        <taxon>Lysianassidae</taxon>
        <taxon>Hirondellea</taxon>
    </lineage>
</organism>
<keyword evidence="3 7" id="KW-0479">Metal-binding</keyword>
<dbReference type="GO" id="GO:0006805">
    <property type="term" value="P:xenobiotic metabolic process"/>
    <property type="evidence" value="ECO:0007669"/>
    <property type="project" value="TreeGrafter"/>
</dbReference>
<evidence type="ECO:0000256" key="4">
    <source>
        <dbReference type="ARBA" id="ARBA00023002"/>
    </source>
</evidence>
<evidence type="ECO:0000256" key="1">
    <source>
        <dbReference type="ARBA" id="ARBA00001971"/>
    </source>
</evidence>
<sequence length="514" mass="58979">MVVHYLLYETSVSFQCAFILSIIYSLIWLKNKLTANLPPGPWGIPGFGYLPFIREETHMAMYKLSQKFGDVFSITLGQRVFVVLSDPTVIREAFNQSAFSGRPMTPLYGMFNGFGVVNTRGKMWKDERRFLHQKLIKHGMKKFGSGREKMEAKIHTEVHDLLISIQREEGRPLCPEKLLTALATNVITSFMTSTRFDANDPIFLKHKEINSEGFKLFAKLDMVNYIWAMKFLPSVKKDMRKLAANHSESMNFFRNVINERRSTFKPNDDKDILDAYLQVEYEREDEIINFDVQVAQVLCDLVSAGSESAKTTLSWVLLYLLHNQDVVQKMRDEIDEHVNKTRLPNMSDQEKLVYCQATINEVLRIANVTPIAPNHATEKSLTLRGYNIPKGSSVVALLYACHMNPKYWDDPEDFRPERFINEEGRLSIQKAFIPFGKGQRNCLGDTLAQTEIFLVITALIQNFSLENPPNTPLPTKKGILGATHAPVNFDICFKVRSDCFIFRHRKERLATRTA</sequence>
<name>A0A2P2I1V8_9CRUS</name>
<dbReference type="Pfam" id="PF00067">
    <property type="entry name" value="p450"/>
    <property type="match status" value="1"/>
</dbReference>
<evidence type="ECO:0000256" key="3">
    <source>
        <dbReference type="ARBA" id="ARBA00022723"/>
    </source>
</evidence>
<dbReference type="InterPro" id="IPR036396">
    <property type="entry name" value="Cyt_P450_sf"/>
</dbReference>
<dbReference type="PANTHER" id="PTHR24300:SF403">
    <property type="entry name" value="CYTOCHROME P450 306A1"/>
    <property type="match status" value="1"/>
</dbReference>
<keyword evidence="6 8" id="KW-0503">Monooxygenase</keyword>
<keyword evidence="5 7" id="KW-0408">Iron</keyword>
<dbReference type="FunFam" id="1.10.630.10:FF:000036">
    <property type="entry name" value="CYtochrome P450 family"/>
    <property type="match status" value="1"/>
</dbReference>
<dbReference type="InterPro" id="IPR017972">
    <property type="entry name" value="Cyt_P450_CS"/>
</dbReference>
<dbReference type="PRINTS" id="PR00463">
    <property type="entry name" value="EP450I"/>
</dbReference>
<dbReference type="GO" id="GO:0008395">
    <property type="term" value="F:steroid hydroxylase activity"/>
    <property type="evidence" value="ECO:0007669"/>
    <property type="project" value="TreeGrafter"/>
</dbReference>
<dbReference type="GO" id="GO:0005506">
    <property type="term" value="F:iron ion binding"/>
    <property type="evidence" value="ECO:0007669"/>
    <property type="project" value="InterPro"/>
</dbReference>
<evidence type="ECO:0000256" key="8">
    <source>
        <dbReference type="RuleBase" id="RU000461"/>
    </source>
</evidence>
<reference evidence="10" key="1">
    <citation type="journal article" date="2018" name="Biosci. Biotechnol. Biochem.">
        <title>Polysaccharide hydrolase of the hadal zone amphipods Hirondellea gigas.</title>
        <authorList>
            <person name="Kobayashi H."/>
            <person name="Nagahama T."/>
            <person name="Arai W."/>
            <person name="Sasagawa Y."/>
            <person name="Umeda M."/>
            <person name="Hayashi T."/>
            <person name="Nikaido I."/>
            <person name="Watanabe H."/>
            <person name="Oguri K."/>
            <person name="Kitazato H."/>
            <person name="Fujioka K."/>
            <person name="Kido Y."/>
            <person name="Takami H."/>
        </authorList>
    </citation>
    <scope>NUCLEOTIDE SEQUENCE</scope>
    <source>
        <tissue evidence="10">Whole body</tissue>
    </source>
</reference>
<protein>
    <submittedName>
        <fullName evidence="10">Cytochrome P450 18a1-like</fullName>
    </submittedName>
</protein>
<evidence type="ECO:0000256" key="7">
    <source>
        <dbReference type="PIRSR" id="PIRSR602401-1"/>
    </source>
</evidence>
<evidence type="ECO:0000313" key="10">
    <source>
        <dbReference type="EMBL" id="LAB67979.1"/>
    </source>
</evidence>